<dbReference type="RefSeq" id="WP_255389919.1">
    <property type="nucleotide sequence ID" value="NZ_CP101508.1"/>
</dbReference>
<keyword evidence="4" id="KW-1185">Reference proteome</keyword>
<evidence type="ECO:0000313" key="3">
    <source>
        <dbReference type="EMBL" id="UTV28600.1"/>
    </source>
</evidence>
<proteinExistence type="predicted"/>
<feature type="domain" description="TadE-like" evidence="2">
    <location>
        <begin position="13"/>
        <end position="55"/>
    </location>
</feature>
<dbReference type="Proteomes" id="UP001057998">
    <property type="component" value="Chromosome 1"/>
</dbReference>
<reference evidence="3" key="1">
    <citation type="submission" date="2022-07" db="EMBL/GenBank/DDBJ databases">
        <title>Genome sequencing of Photobacterium atrarenae GJH2-4.</title>
        <authorList>
            <person name="Park S.-J."/>
        </authorList>
    </citation>
    <scope>NUCLEOTIDE SEQUENCE</scope>
    <source>
        <strain evidence="3">GJH2-4</strain>
    </source>
</reference>
<gene>
    <name evidence="3" type="ORF">NNL38_04970</name>
</gene>
<dbReference type="EMBL" id="CP101508">
    <property type="protein sequence ID" value="UTV28600.1"/>
    <property type="molecule type" value="Genomic_DNA"/>
</dbReference>
<evidence type="ECO:0000313" key="4">
    <source>
        <dbReference type="Proteomes" id="UP001057998"/>
    </source>
</evidence>
<accession>A0ABY5GII2</accession>
<keyword evidence="1" id="KW-0472">Membrane</keyword>
<dbReference type="Pfam" id="PF07811">
    <property type="entry name" value="TadE"/>
    <property type="match status" value="1"/>
</dbReference>
<keyword evidence="1" id="KW-0812">Transmembrane</keyword>
<dbReference type="InterPro" id="IPR012495">
    <property type="entry name" value="TadE-like_dom"/>
</dbReference>
<evidence type="ECO:0000256" key="1">
    <source>
        <dbReference type="SAM" id="Phobius"/>
    </source>
</evidence>
<sequence>MAGLKKRYGQQRGAAALETVLLTPAALLLLYTIAQYCLIFVATQIFTYTAEEALRRSISFVDSNCYYGGECSTLDLEDEIERNGDLVIRIIAGDSPTLFGKSLSNIELFDIEASTYETPSSEDDVCCKVTVTYQYSQAPFLPSKIFGVELPVPDTLTGTAMLTM</sequence>
<evidence type="ECO:0000259" key="2">
    <source>
        <dbReference type="Pfam" id="PF07811"/>
    </source>
</evidence>
<name>A0ABY5GII2_9GAMM</name>
<organism evidence="3 4">
    <name type="scientific">Photobacterium atrarenae</name>
    <dbReference type="NCBI Taxonomy" id="865757"/>
    <lineage>
        <taxon>Bacteria</taxon>
        <taxon>Pseudomonadati</taxon>
        <taxon>Pseudomonadota</taxon>
        <taxon>Gammaproteobacteria</taxon>
        <taxon>Vibrionales</taxon>
        <taxon>Vibrionaceae</taxon>
        <taxon>Photobacterium</taxon>
    </lineage>
</organism>
<protein>
    <submittedName>
        <fullName evidence="3">Pilus assembly protein</fullName>
    </submittedName>
</protein>
<keyword evidence="1" id="KW-1133">Transmembrane helix</keyword>
<feature type="transmembrane region" description="Helical" evidence="1">
    <location>
        <begin position="21"/>
        <end position="46"/>
    </location>
</feature>